<dbReference type="GO" id="GO:0045271">
    <property type="term" value="C:respiratory chain complex I"/>
    <property type="evidence" value="ECO:0007669"/>
    <property type="project" value="InterPro"/>
</dbReference>
<keyword evidence="2" id="KW-0679">Respiratory chain</keyword>
<comment type="subcellular location">
    <subcellularLocation>
        <location evidence="2">Mitochondrion inner membrane</location>
        <topology evidence="2">Peripheral membrane protein</topology>
        <orientation evidence="2">Matrix side</orientation>
    </subcellularLocation>
</comment>
<keyword evidence="2" id="KW-0249">Electron transport</keyword>
<keyword evidence="2" id="KW-0999">Mitochondrion inner membrane</keyword>
<dbReference type="InterPro" id="IPR007763">
    <property type="entry name" value="NDUFA12"/>
</dbReference>
<dbReference type="PANTHER" id="PTHR12910:SF2">
    <property type="entry name" value="NADH DEHYDROGENASE [UBIQUINONE] 1 ALPHA SUBCOMPLEX SUBUNIT 12"/>
    <property type="match status" value="1"/>
</dbReference>
<keyword evidence="2" id="KW-0472">Membrane</keyword>
<keyword evidence="2" id="KW-0813">Transport</keyword>
<accession>A0A7S1HGH3</accession>
<dbReference type="Pfam" id="PF05071">
    <property type="entry name" value="NDUFA12"/>
    <property type="match status" value="1"/>
</dbReference>
<evidence type="ECO:0000256" key="3">
    <source>
        <dbReference type="SAM" id="MobiDB-lite"/>
    </source>
</evidence>
<protein>
    <recommendedName>
        <fullName evidence="2">NADH dehydrogenase [ubiquinone] 1 alpha subcomplex subunit 12</fullName>
    </recommendedName>
</protein>
<evidence type="ECO:0000313" key="4">
    <source>
        <dbReference type="EMBL" id="CAD8981192.1"/>
    </source>
</evidence>
<reference evidence="4" key="1">
    <citation type="submission" date="2021-01" db="EMBL/GenBank/DDBJ databases">
        <authorList>
            <person name="Corre E."/>
            <person name="Pelletier E."/>
            <person name="Niang G."/>
            <person name="Scheremetjew M."/>
            <person name="Finn R."/>
            <person name="Kale V."/>
            <person name="Holt S."/>
            <person name="Cochrane G."/>
            <person name="Meng A."/>
            <person name="Brown T."/>
            <person name="Cohen L."/>
        </authorList>
    </citation>
    <scope>NUCLEOTIDE SEQUENCE</scope>
    <source>
        <strain evidence="4">CCMP644</strain>
    </source>
</reference>
<dbReference type="EMBL" id="HBFX01053522">
    <property type="protein sequence ID" value="CAD8981192.1"/>
    <property type="molecule type" value="Transcribed_RNA"/>
</dbReference>
<dbReference type="GO" id="GO:0005743">
    <property type="term" value="C:mitochondrial inner membrane"/>
    <property type="evidence" value="ECO:0007669"/>
    <property type="project" value="UniProtKB-SubCell"/>
</dbReference>
<dbReference type="GO" id="GO:0006979">
    <property type="term" value="P:response to oxidative stress"/>
    <property type="evidence" value="ECO:0007669"/>
    <property type="project" value="TreeGrafter"/>
</dbReference>
<comment type="function">
    <text evidence="2">Accessory subunit of the mitochondrial membrane respiratory chain NADH dehydrogenase (Complex I), that is believed not to be involved in catalysis. Complex I functions in the transfer of electrons from NADH to the respiratory chain. The immediate electron acceptor for the enzyme is believed to be ubiquinone.</text>
</comment>
<evidence type="ECO:0000256" key="2">
    <source>
        <dbReference type="RuleBase" id="RU363103"/>
    </source>
</evidence>
<comment type="similarity">
    <text evidence="1 2">Belongs to the complex I NDUFA12 subunit family.</text>
</comment>
<feature type="region of interest" description="Disordered" evidence="3">
    <location>
        <begin position="140"/>
        <end position="167"/>
    </location>
</feature>
<keyword evidence="2" id="KW-0496">Mitochondrion</keyword>
<gene>
    <name evidence="4" type="ORF">HAND00432_LOCUS32202</name>
</gene>
<dbReference type="PANTHER" id="PTHR12910">
    <property type="entry name" value="NADH-UBIQUINONE OXIDOREDUCTASE SUBUNIT B17.2"/>
    <property type="match status" value="1"/>
</dbReference>
<proteinExistence type="inferred from homology"/>
<evidence type="ECO:0000256" key="1">
    <source>
        <dbReference type="ARBA" id="ARBA00007355"/>
    </source>
</evidence>
<name>A0A7S1HGH3_HEMAN</name>
<sequence length="167" mass="19002">MSDSEPAAPKEMSWNMRPIKAITEGIKQFGRHDVWMQLRQCKEVKLGTHVGTDQNGNRYYENKDEQFGKDRWVVYNTVQQHMDYDPGTVTAEWHGWLHHMYDEVPQTSKKYQAVVAFDDKVKTGRDTSYKNPGAFIGGKSRGDGYSVKTGSARPPFTAWDPTNPTGA</sequence>
<organism evidence="4">
    <name type="scientific">Hemiselmis andersenii</name>
    <name type="common">Cryptophyte alga</name>
    <dbReference type="NCBI Taxonomy" id="464988"/>
    <lineage>
        <taxon>Eukaryota</taxon>
        <taxon>Cryptophyceae</taxon>
        <taxon>Cryptomonadales</taxon>
        <taxon>Hemiselmidaceae</taxon>
        <taxon>Hemiselmis</taxon>
    </lineage>
</organism>
<dbReference type="AlphaFoldDB" id="A0A7S1HGH3"/>